<name>A0A6A5RRD2_9PLEO</name>
<sequence>MISTACLAEQQVRLAVPVPIQREALELLHLRSVRFASEVSERRDIDISRWPGVYVHPGEFKPPTANVEDEGEAWIRFRDRYRRLQAHRHLPKAERRKRQREILVVSDGHSTTHKTSTSGRPAQTDGASVNETIKLKIDEALRAAKSEDKREAILHWLIVKLAVLLEKISGGDECAVTTY</sequence>
<evidence type="ECO:0000313" key="3">
    <source>
        <dbReference type="Proteomes" id="UP000800082"/>
    </source>
</evidence>
<accession>A0A6A5RRD2</accession>
<dbReference type="OrthoDB" id="10501530at2759"/>
<dbReference type="RefSeq" id="XP_033450580.1">
    <property type="nucleotide sequence ID" value="XM_033589467.1"/>
</dbReference>
<organism evidence="2 3">
    <name type="scientific">Didymella exigua CBS 183.55</name>
    <dbReference type="NCBI Taxonomy" id="1150837"/>
    <lineage>
        <taxon>Eukaryota</taxon>
        <taxon>Fungi</taxon>
        <taxon>Dikarya</taxon>
        <taxon>Ascomycota</taxon>
        <taxon>Pezizomycotina</taxon>
        <taxon>Dothideomycetes</taxon>
        <taxon>Pleosporomycetidae</taxon>
        <taxon>Pleosporales</taxon>
        <taxon>Pleosporineae</taxon>
        <taxon>Didymellaceae</taxon>
        <taxon>Didymella</taxon>
    </lineage>
</organism>
<dbReference type="Proteomes" id="UP000800082">
    <property type="component" value="Unassembled WGS sequence"/>
</dbReference>
<feature type="region of interest" description="Disordered" evidence="1">
    <location>
        <begin position="107"/>
        <end position="127"/>
    </location>
</feature>
<evidence type="ECO:0000313" key="2">
    <source>
        <dbReference type="EMBL" id="KAF1930332.1"/>
    </source>
</evidence>
<dbReference type="GeneID" id="54347114"/>
<dbReference type="EMBL" id="ML978963">
    <property type="protein sequence ID" value="KAF1930332.1"/>
    <property type="molecule type" value="Genomic_DNA"/>
</dbReference>
<feature type="compositionally biased region" description="Low complexity" evidence="1">
    <location>
        <begin position="107"/>
        <end position="119"/>
    </location>
</feature>
<keyword evidence="3" id="KW-1185">Reference proteome</keyword>
<proteinExistence type="predicted"/>
<reference evidence="2" key="1">
    <citation type="journal article" date="2020" name="Stud. Mycol.">
        <title>101 Dothideomycetes genomes: a test case for predicting lifestyles and emergence of pathogens.</title>
        <authorList>
            <person name="Haridas S."/>
            <person name="Albert R."/>
            <person name="Binder M."/>
            <person name="Bloem J."/>
            <person name="Labutti K."/>
            <person name="Salamov A."/>
            <person name="Andreopoulos B."/>
            <person name="Baker S."/>
            <person name="Barry K."/>
            <person name="Bills G."/>
            <person name="Bluhm B."/>
            <person name="Cannon C."/>
            <person name="Castanera R."/>
            <person name="Culley D."/>
            <person name="Daum C."/>
            <person name="Ezra D."/>
            <person name="Gonzalez J."/>
            <person name="Henrissat B."/>
            <person name="Kuo A."/>
            <person name="Liang C."/>
            <person name="Lipzen A."/>
            <person name="Lutzoni F."/>
            <person name="Magnuson J."/>
            <person name="Mondo S."/>
            <person name="Nolan M."/>
            <person name="Ohm R."/>
            <person name="Pangilinan J."/>
            <person name="Park H.-J."/>
            <person name="Ramirez L."/>
            <person name="Alfaro M."/>
            <person name="Sun H."/>
            <person name="Tritt A."/>
            <person name="Yoshinaga Y."/>
            <person name="Zwiers L.-H."/>
            <person name="Turgeon B."/>
            <person name="Goodwin S."/>
            <person name="Spatafora J."/>
            <person name="Crous P."/>
            <person name="Grigoriev I."/>
        </authorList>
    </citation>
    <scope>NUCLEOTIDE SEQUENCE</scope>
    <source>
        <strain evidence="2">CBS 183.55</strain>
    </source>
</reference>
<protein>
    <submittedName>
        <fullName evidence="2">Uncharacterized protein</fullName>
    </submittedName>
</protein>
<evidence type="ECO:0000256" key="1">
    <source>
        <dbReference type="SAM" id="MobiDB-lite"/>
    </source>
</evidence>
<gene>
    <name evidence="2" type="ORF">M421DRAFT_3408</name>
</gene>
<dbReference type="AlphaFoldDB" id="A0A6A5RRD2"/>